<evidence type="ECO:0000256" key="1">
    <source>
        <dbReference type="ARBA" id="ARBA00022729"/>
    </source>
</evidence>
<keyword evidence="2" id="KW-0456">Lyase</keyword>
<dbReference type="Gene3D" id="1.50.10.100">
    <property type="entry name" value="Chondroitin AC/alginate lyase"/>
    <property type="match status" value="1"/>
</dbReference>
<dbReference type="GO" id="GO:0016829">
    <property type="term" value="F:lyase activity"/>
    <property type="evidence" value="ECO:0007669"/>
    <property type="project" value="UniProtKB-KW"/>
</dbReference>
<gene>
    <name evidence="5" type="ORF">QE440_003468</name>
</gene>
<evidence type="ECO:0000256" key="2">
    <source>
        <dbReference type="ARBA" id="ARBA00023239"/>
    </source>
</evidence>
<dbReference type="InterPro" id="IPR008397">
    <property type="entry name" value="Alginate_lyase_dom"/>
</dbReference>
<dbReference type="AlphaFoldDB" id="A0AAJ2BNI6"/>
<dbReference type="EMBL" id="JAVJAF010000001">
    <property type="protein sequence ID" value="MDR6235727.1"/>
    <property type="molecule type" value="Genomic_DNA"/>
</dbReference>
<feature type="chain" id="PRO_5042590302" description="Alginate lyase domain-containing protein" evidence="3">
    <location>
        <begin position="22"/>
        <end position="339"/>
    </location>
</feature>
<keyword evidence="1 3" id="KW-0732">Signal</keyword>
<proteinExistence type="predicted"/>
<dbReference type="InterPro" id="IPR008929">
    <property type="entry name" value="Chondroitin_lyas"/>
</dbReference>
<evidence type="ECO:0000259" key="4">
    <source>
        <dbReference type="Pfam" id="PF05426"/>
    </source>
</evidence>
<accession>A0AAJ2BNI6</accession>
<sequence>MTAAVLFLALAATSGSATCLAANPPSAVALVRAASTPPAPGPQALPVIHTEGTLPHTGSHDQSAAAVRDFNYMLDLALAWRDAHDAAALTRLAGYFDAWTQTYRPSFDPIDETNLGNLIVAYRLTAADLPKATAQRTRVFIEQLARGYLDWMEVHRGDARGVWSNNWQSHRVKLAVLAASALNDEALFARARKAFVAQLSANVRPDGEVLDFTQRDALHYVVYDLEPLVVAAAVAQGRGENWLRLPGREGQTLAAALDWLLPYAQGQRSHEEFQHSTVRFDAQRAQAGLPGFSGPWDPVSAKALYWLASLLDPGYTAIARRLASAPPRWLWAYAPPCRH</sequence>
<feature type="signal peptide" evidence="3">
    <location>
        <begin position="1"/>
        <end position="21"/>
    </location>
</feature>
<organism evidence="5 6">
    <name type="scientific">Pseudomonas oryzihabitans</name>
    <dbReference type="NCBI Taxonomy" id="47885"/>
    <lineage>
        <taxon>Bacteria</taxon>
        <taxon>Pseudomonadati</taxon>
        <taxon>Pseudomonadota</taxon>
        <taxon>Gammaproteobacteria</taxon>
        <taxon>Pseudomonadales</taxon>
        <taxon>Pseudomonadaceae</taxon>
        <taxon>Pseudomonas</taxon>
    </lineage>
</organism>
<dbReference type="SUPFAM" id="SSF48230">
    <property type="entry name" value="Chondroitin AC/alginate lyase"/>
    <property type="match status" value="1"/>
</dbReference>
<feature type="domain" description="Alginate lyase" evidence="4">
    <location>
        <begin position="39"/>
        <end position="269"/>
    </location>
</feature>
<dbReference type="RefSeq" id="WP_309760592.1">
    <property type="nucleotide sequence ID" value="NZ_JAVJAF010000001.1"/>
</dbReference>
<reference evidence="5" key="1">
    <citation type="submission" date="2023-08" db="EMBL/GenBank/DDBJ databases">
        <title>Functional and genomic diversity of the sorghum phyllosphere microbiome.</title>
        <authorList>
            <person name="Shade A."/>
        </authorList>
    </citation>
    <scope>NUCLEOTIDE SEQUENCE</scope>
    <source>
        <strain evidence="5">SORGH_AS_0201</strain>
    </source>
</reference>
<dbReference type="Pfam" id="PF05426">
    <property type="entry name" value="Alginate_lyase"/>
    <property type="match status" value="1"/>
</dbReference>
<evidence type="ECO:0000256" key="3">
    <source>
        <dbReference type="SAM" id="SignalP"/>
    </source>
</evidence>
<protein>
    <recommendedName>
        <fullName evidence="4">Alginate lyase domain-containing protein</fullName>
    </recommendedName>
</protein>
<dbReference type="GO" id="GO:0042597">
    <property type="term" value="C:periplasmic space"/>
    <property type="evidence" value="ECO:0007669"/>
    <property type="project" value="InterPro"/>
</dbReference>
<evidence type="ECO:0000313" key="5">
    <source>
        <dbReference type="EMBL" id="MDR6235727.1"/>
    </source>
</evidence>
<name>A0AAJ2BNI6_9PSED</name>
<evidence type="ECO:0000313" key="6">
    <source>
        <dbReference type="Proteomes" id="UP001268036"/>
    </source>
</evidence>
<comment type="caution">
    <text evidence="5">The sequence shown here is derived from an EMBL/GenBank/DDBJ whole genome shotgun (WGS) entry which is preliminary data.</text>
</comment>
<dbReference type="Proteomes" id="UP001268036">
    <property type="component" value="Unassembled WGS sequence"/>
</dbReference>